<dbReference type="SMART" id="SM00034">
    <property type="entry name" value="CLECT"/>
    <property type="match status" value="1"/>
</dbReference>
<evidence type="ECO:0000256" key="2">
    <source>
        <dbReference type="ARBA" id="ARBA00023157"/>
    </source>
</evidence>
<dbReference type="InterPro" id="IPR003609">
    <property type="entry name" value="Pan_app"/>
</dbReference>
<evidence type="ECO:0000313" key="7">
    <source>
        <dbReference type="EnsemblMetazoa" id="G7903.1:cds"/>
    </source>
</evidence>
<keyword evidence="2 3" id="KW-1015">Disulfide bond</keyword>
<dbReference type="AlphaFoldDB" id="A0A8W8P096"/>
<evidence type="ECO:0000256" key="1">
    <source>
        <dbReference type="ARBA" id="ARBA00022729"/>
    </source>
</evidence>
<dbReference type="InterPro" id="IPR000436">
    <property type="entry name" value="Sushi_SCR_CCP_dom"/>
</dbReference>
<dbReference type="SUPFAM" id="SSF57535">
    <property type="entry name" value="Complement control module/SCR domain"/>
    <property type="match status" value="1"/>
</dbReference>
<dbReference type="Pfam" id="PF00059">
    <property type="entry name" value="Lectin_C"/>
    <property type="match status" value="1"/>
</dbReference>
<dbReference type="PANTHER" id="PTHR22803">
    <property type="entry name" value="MANNOSE, PHOSPHOLIPASE, LECTIN RECEPTOR RELATED"/>
    <property type="match status" value="1"/>
</dbReference>
<dbReference type="Proteomes" id="UP000005408">
    <property type="component" value="Unassembled WGS sequence"/>
</dbReference>
<name>A0A8W8P096_MAGGI</name>
<evidence type="ECO:0000259" key="5">
    <source>
        <dbReference type="PROSITE" id="PS50041"/>
    </source>
</evidence>
<feature type="signal peptide" evidence="4">
    <location>
        <begin position="1"/>
        <end position="20"/>
    </location>
</feature>
<evidence type="ECO:0000256" key="4">
    <source>
        <dbReference type="SAM" id="SignalP"/>
    </source>
</evidence>
<keyword evidence="3" id="KW-0768">Sushi</keyword>
<dbReference type="SUPFAM" id="SSF57414">
    <property type="entry name" value="Hairpin loop containing domain-like"/>
    <property type="match status" value="1"/>
</dbReference>
<evidence type="ECO:0000259" key="6">
    <source>
        <dbReference type="PROSITE" id="PS50923"/>
    </source>
</evidence>
<dbReference type="PROSITE" id="PS50041">
    <property type="entry name" value="C_TYPE_LECTIN_2"/>
    <property type="match status" value="1"/>
</dbReference>
<evidence type="ECO:0008006" key="9">
    <source>
        <dbReference type="Google" id="ProtNLM"/>
    </source>
</evidence>
<dbReference type="PROSITE" id="PS50923">
    <property type="entry name" value="SUSHI"/>
    <property type="match status" value="1"/>
</dbReference>
<feature type="domain" description="C-type lectin" evidence="5">
    <location>
        <begin position="403"/>
        <end position="522"/>
    </location>
</feature>
<dbReference type="Pfam" id="PF00024">
    <property type="entry name" value="PAN_1"/>
    <property type="match status" value="1"/>
</dbReference>
<dbReference type="InterPro" id="IPR001304">
    <property type="entry name" value="C-type_lectin-like"/>
</dbReference>
<feature type="chain" id="PRO_5036462435" description="MRC" evidence="4">
    <location>
        <begin position="21"/>
        <end position="526"/>
    </location>
</feature>
<accession>A0A8W8P096</accession>
<dbReference type="InterPro" id="IPR035976">
    <property type="entry name" value="Sushi/SCR/CCP_sf"/>
</dbReference>
<keyword evidence="8" id="KW-1185">Reference proteome</keyword>
<dbReference type="InterPro" id="IPR050111">
    <property type="entry name" value="C-type_lectin/snaclec_domain"/>
</dbReference>
<dbReference type="EnsemblMetazoa" id="G7903.1">
    <property type="protein sequence ID" value="G7903.1:cds"/>
    <property type="gene ID" value="G7903"/>
</dbReference>
<dbReference type="SUPFAM" id="SSF56436">
    <property type="entry name" value="C-type lectin-like"/>
    <property type="match status" value="1"/>
</dbReference>
<evidence type="ECO:0000256" key="3">
    <source>
        <dbReference type="PROSITE-ProRule" id="PRU00302"/>
    </source>
</evidence>
<dbReference type="Gene3D" id="3.10.100.10">
    <property type="entry name" value="Mannose-Binding Protein A, subunit A"/>
    <property type="match status" value="1"/>
</dbReference>
<comment type="caution">
    <text evidence="3">Lacks conserved residue(s) required for the propagation of feature annotation.</text>
</comment>
<feature type="disulfide bond" evidence="3">
    <location>
        <begin position="341"/>
        <end position="384"/>
    </location>
</feature>
<organism evidence="7 8">
    <name type="scientific">Magallana gigas</name>
    <name type="common">Pacific oyster</name>
    <name type="synonym">Crassostrea gigas</name>
    <dbReference type="NCBI Taxonomy" id="29159"/>
    <lineage>
        <taxon>Eukaryota</taxon>
        <taxon>Metazoa</taxon>
        <taxon>Spiralia</taxon>
        <taxon>Lophotrochozoa</taxon>
        <taxon>Mollusca</taxon>
        <taxon>Bivalvia</taxon>
        <taxon>Autobranchia</taxon>
        <taxon>Pteriomorphia</taxon>
        <taxon>Ostreida</taxon>
        <taxon>Ostreoidea</taxon>
        <taxon>Ostreidae</taxon>
        <taxon>Magallana</taxon>
    </lineage>
</organism>
<keyword evidence="1 4" id="KW-0732">Signal</keyword>
<protein>
    <recommendedName>
        <fullName evidence="9">MRC</fullName>
    </recommendedName>
</protein>
<sequence length="526" mass="60827">MFIFKYVRCMWLLIHILVQCYNGNLQQGFSKLQRGQRLDGTMIQSFTELSFLDYVIECLVTPRCKSVNYFKGANFCEINFENKTTAGTKYEDTAGWVYSKKEHWPKERAGACLNSNCSVNEKCRHKKYSKDTFFEYCGFPKKTGIDLSGTAREDAIGIRRRMHASCPAVYIQFGSELLICTPDGHWKYNIYCEANPFAGLYFLEWLPHKDHIYYFSSGLIETWEDAQGFSQLQRGHRLDRSVISSFPEFSFLDCVTECLVSPRCASVNYFKGANFCELNYKKRQTAYTKFTESSGWVYSDKDHWPEELAGTCSKSNCSLNEKCVHTKYTKETLFKCVISDCGLPNRTGIDLSKTKREDAIGIHRRIHASCVDGYSQFGSGRLNCQSNGEWKYDIVCEEIWVHYGYHVYRPFKEKKTWNRAKVHCESIGAYLVEIESVEENEWILFNIVNQHLNSKKVWIGGSDQINENDFIWSKSGNSVNLTQWSPNEPNDYQGNEDCIEMDALHGKWNDMPCGSTYPFICEKNSN</sequence>
<dbReference type="InterPro" id="IPR016186">
    <property type="entry name" value="C-type_lectin-like/link_sf"/>
</dbReference>
<dbReference type="PROSITE" id="PS00615">
    <property type="entry name" value="C_TYPE_LECTIN_1"/>
    <property type="match status" value="1"/>
</dbReference>
<dbReference type="InterPro" id="IPR018378">
    <property type="entry name" value="C-type_lectin_CS"/>
</dbReference>
<proteinExistence type="predicted"/>
<dbReference type="InterPro" id="IPR016187">
    <property type="entry name" value="CTDL_fold"/>
</dbReference>
<reference evidence="7" key="1">
    <citation type="submission" date="2022-08" db="UniProtKB">
        <authorList>
            <consortium name="EnsemblMetazoa"/>
        </authorList>
    </citation>
    <scope>IDENTIFICATION</scope>
    <source>
        <strain evidence="7">05x7-T-G4-1.051#20</strain>
    </source>
</reference>
<feature type="domain" description="Sushi" evidence="6">
    <location>
        <begin position="339"/>
        <end position="398"/>
    </location>
</feature>
<evidence type="ECO:0000313" key="8">
    <source>
        <dbReference type="Proteomes" id="UP000005408"/>
    </source>
</evidence>